<dbReference type="InterPro" id="IPR032710">
    <property type="entry name" value="NTF2-like_dom_sf"/>
</dbReference>
<sequence length="117" mass="12651">MTSPDSHQLAHRMHEAFNARDIAAADEIFAPDFYSHPLRGGLEALKAAWAAMVTAYPSARSVVEDILVDGDRVALRSTVYGVSADPDAAGGTLLEIFRVTEGRIAELWGSMDSQLPH</sequence>
<dbReference type="SUPFAM" id="SSF54427">
    <property type="entry name" value="NTF2-like"/>
    <property type="match status" value="1"/>
</dbReference>
<dbReference type="Pfam" id="PF12680">
    <property type="entry name" value="SnoaL_2"/>
    <property type="match status" value="1"/>
</dbReference>
<evidence type="ECO:0000313" key="3">
    <source>
        <dbReference type="Proteomes" id="UP001206483"/>
    </source>
</evidence>
<organism evidence="2 3">
    <name type="scientific">Kitasatospora paracochleata</name>
    <dbReference type="NCBI Taxonomy" id="58354"/>
    <lineage>
        <taxon>Bacteria</taxon>
        <taxon>Bacillati</taxon>
        <taxon>Actinomycetota</taxon>
        <taxon>Actinomycetes</taxon>
        <taxon>Kitasatosporales</taxon>
        <taxon>Streptomycetaceae</taxon>
        <taxon>Kitasatospora</taxon>
    </lineage>
</organism>
<dbReference type="InterPro" id="IPR037401">
    <property type="entry name" value="SnoaL-like"/>
</dbReference>
<protein>
    <submittedName>
        <fullName evidence="2">SnoaL-like aldol condensation-catalyzing enzyme</fullName>
    </submittedName>
</protein>
<proteinExistence type="predicted"/>
<keyword evidence="3" id="KW-1185">Reference proteome</keyword>
<gene>
    <name evidence="2" type="ORF">FHR36_007388</name>
</gene>
<dbReference type="EMBL" id="JAMZDX010000008">
    <property type="protein sequence ID" value="MCP2314189.1"/>
    <property type="molecule type" value="Genomic_DNA"/>
</dbReference>
<evidence type="ECO:0000259" key="1">
    <source>
        <dbReference type="Pfam" id="PF12680"/>
    </source>
</evidence>
<feature type="domain" description="SnoaL-like" evidence="1">
    <location>
        <begin position="11"/>
        <end position="106"/>
    </location>
</feature>
<reference evidence="2 3" key="1">
    <citation type="submission" date="2022-06" db="EMBL/GenBank/DDBJ databases">
        <title>Sequencing the genomes of 1000 actinobacteria strains.</title>
        <authorList>
            <person name="Klenk H.-P."/>
        </authorList>
    </citation>
    <scope>NUCLEOTIDE SEQUENCE [LARGE SCALE GENOMIC DNA]</scope>
    <source>
        <strain evidence="2 3">DSM 41656</strain>
    </source>
</reference>
<evidence type="ECO:0000313" key="2">
    <source>
        <dbReference type="EMBL" id="MCP2314189.1"/>
    </source>
</evidence>
<dbReference type="Proteomes" id="UP001206483">
    <property type="component" value="Unassembled WGS sequence"/>
</dbReference>
<name>A0ABT1JAP1_9ACTN</name>
<dbReference type="Gene3D" id="3.10.450.50">
    <property type="match status" value="1"/>
</dbReference>
<comment type="caution">
    <text evidence="2">The sequence shown here is derived from an EMBL/GenBank/DDBJ whole genome shotgun (WGS) entry which is preliminary data.</text>
</comment>
<dbReference type="RefSeq" id="WP_253804517.1">
    <property type="nucleotide sequence ID" value="NZ_BAAAUB010000015.1"/>
</dbReference>
<accession>A0ABT1JAP1</accession>